<protein>
    <submittedName>
        <fullName evidence="1">Uncharacterized protein</fullName>
    </submittedName>
</protein>
<organism evidence="1">
    <name type="scientific">Lotus japonicus</name>
    <name type="common">Lotus corniculatus var. japonicus</name>
    <dbReference type="NCBI Taxonomy" id="34305"/>
    <lineage>
        <taxon>Eukaryota</taxon>
        <taxon>Viridiplantae</taxon>
        <taxon>Streptophyta</taxon>
        <taxon>Embryophyta</taxon>
        <taxon>Tracheophyta</taxon>
        <taxon>Spermatophyta</taxon>
        <taxon>Magnoliopsida</taxon>
        <taxon>eudicotyledons</taxon>
        <taxon>Gunneridae</taxon>
        <taxon>Pentapetalae</taxon>
        <taxon>rosids</taxon>
        <taxon>fabids</taxon>
        <taxon>Fabales</taxon>
        <taxon>Fabaceae</taxon>
        <taxon>Papilionoideae</taxon>
        <taxon>50 kb inversion clade</taxon>
        <taxon>NPAAA clade</taxon>
        <taxon>Hologalegina</taxon>
        <taxon>robinioid clade</taxon>
        <taxon>Loteae</taxon>
        <taxon>Lotus</taxon>
    </lineage>
</organism>
<dbReference type="AlphaFoldDB" id="I3S7Y3"/>
<accession>I3S7Y3</accession>
<name>I3S7Y3_LOTJA</name>
<sequence length="46" mass="5300">METKRRMNHMPHSLSIQLINCVKACFPLSKSSSISYEAKLNVTYEL</sequence>
<dbReference type="EMBL" id="BT136580">
    <property type="protein sequence ID" value="AFK36375.1"/>
    <property type="molecule type" value="mRNA"/>
</dbReference>
<proteinExistence type="evidence at transcript level"/>
<evidence type="ECO:0000313" key="1">
    <source>
        <dbReference type="EMBL" id="AFK36375.1"/>
    </source>
</evidence>
<reference evidence="1" key="1">
    <citation type="submission" date="2012-05" db="EMBL/GenBank/DDBJ databases">
        <authorList>
            <person name="Krishnakumar V."/>
            <person name="Cheung F."/>
            <person name="Xiao Y."/>
            <person name="Chan A."/>
            <person name="Moskal W.A."/>
            <person name="Town C.D."/>
        </authorList>
    </citation>
    <scope>NUCLEOTIDE SEQUENCE</scope>
</reference>